<evidence type="ECO:0000313" key="3">
    <source>
        <dbReference type="Proteomes" id="UP000647172"/>
    </source>
</evidence>
<dbReference type="AlphaFoldDB" id="A0A919JRY6"/>
<organism evidence="2 3">
    <name type="scientific">Actinoplanes nipponensis</name>
    <dbReference type="NCBI Taxonomy" id="135950"/>
    <lineage>
        <taxon>Bacteria</taxon>
        <taxon>Bacillati</taxon>
        <taxon>Actinomycetota</taxon>
        <taxon>Actinomycetes</taxon>
        <taxon>Micromonosporales</taxon>
        <taxon>Micromonosporaceae</taxon>
        <taxon>Actinoplanes</taxon>
    </lineage>
</organism>
<sequence length="318" mass="34021">MSAYDDAQLRTAAAAAIRAPSLHNSQPWRFRLREGGIEVLADQSRQLAAADSAGWALRIACGAATFNARVALAALGVPAEVTLLPRGAEPQVIARLTPGARRPPTYAEEALAAAVPHRHSNRQPFWSDPVPSQSRIELLAAARAEGAWLDLLVGMTPLAVFAEIAQSADRVLRRDPAYQAELTAWSHTDGAPDGVPVTAGAPASEPQDLLPQRAFAERRRTPGRDFEPEPLVGVLGTRGDLPMDQIVAGQALQHVLLTVVDLGLACSMISQPIEVPAAREQLRRSLRRSGSPQMALRIGYGRPGRPSPRRALEDVLAG</sequence>
<proteinExistence type="predicted"/>
<reference evidence="2" key="1">
    <citation type="submission" date="2021-01" db="EMBL/GenBank/DDBJ databases">
        <title>Whole genome shotgun sequence of Actinoplanes nipponensis NBRC 14063.</title>
        <authorList>
            <person name="Komaki H."/>
            <person name="Tamura T."/>
        </authorList>
    </citation>
    <scope>NUCLEOTIDE SEQUENCE</scope>
    <source>
        <strain evidence="2">NBRC 14063</strain>
    </source>
</reference>
<dbReference type="InterPro" id="IPR000415">
    <property type="entry name" value="Nitroreductase-like"/>
</dbReference>
<feature type="region of interest" description="Disordered" evidence="1">
    <location>
        <begin position="295"/>
        <end position="318"/>
    </location>
</feature>
<dbReference type="GO" id="GO:0016491">
    <property type="term" value="F:oxidoreductase activity"/>
    <property type="evidence" value="ECO:0007669"/>
    <property type="project" value="InterPro"/>
</dbReference>
<accession>A0A919JRY6</accession>
<dbReference type="SUPFAM" id="SSF55469">
    <property type="entry name" value="FMN-dependent nitroreductase-like"/>
    <property type="match status" value="2"/>
</dbReference>
<comment type="caution">
    <text evidence="2">The sequence shown here is derived from an EMBL/GenBank/DDBJ whole genome shotgun (WGS) entry which is preliminary data.</text>
</comment>
<dbReference type="PANTHER" id="PTHR23026:SF123">
    <property type="entry name" value="NAD(P)H NITROREDUCTASE RV3131-RELATED"/>
    <property type="match status" value="1"/>
</dbReference>
<dbReference type="Proteomes" id="UP000647172">
    <property type="component" value="Unassembled WGS sequence"/>
</dbReference>
<dbReference type="NCBIfam" id="NF047509">
    <property type="entry name" value="Rv3131_FMN_oxido"/>
    <property type="match status" value="1"/>
</dbReference>
<gene>
    <name evidence="2" type="ORF">Ani05nite_77000</name>
</gene>
<dbReference type="PANTHER" id="PTHR23026">
    <property type="entry name" value="NADPH NITROREDUCTASE"/>
    <property type="match status" value="1"/>
</dbReference>
<evidence type="ECO:0000256" key="1">
    <source>
        <dbReference type="SAM" id="MobiDB-lite"/>
    </source>
</evidence>
<dbReference type="Gene3D" id="3.40.109.10">
    <property type="entry name" value="NADH Oxidase"/>
    <property type="match status" value="1"/>
</dbReference>
<protein>
    <recommendedName>
        <fullName evidence="4">Nitroreductase family protein</fullName>
    </recommendedName>
</protein>
<dbReference type="InterPro" id="IPR050627">
    <property type="entry name" value="Nitroreductase/BluB"/>
</dbReference>
<keyword evidence="3" id="KW-1185">Reference proteome</keyword>
<evidence type="ECO:0000313" key="2">
    <source>
        <dbReference type="EMBL" id="GIE54166.1"/>
    </source>
</evidence>
<evidence type="ECO:0008006" key="4">
    <source>
        <dbReference type="Google" id="ProtNLM"/>
    </source>
</evidence>
<name>A0A919JRY6_9ACTN</name>
<dbReference type="EMBL" id="BOMQ01000096">
    <property type="protein sequence ID" value="GIE54166.1"/>
    <property type="molecule type" value="Genomic_DNA"/>
</dbReference>